<protein>
    <recommendedName>
        <fullName evidence="4">Phasin protein</fullName>
    </recommendedName>
</protein>
<name>A0ABY8DP96_9HYPH</name>
<organism evidence="2 3">
    <name type="scientific">Sinorhizobium garamanticum</name>
    <dbReference type="NCBI Taxonomy" id="680247"/>
    <lineage>
        <taxon>Bacteria</taxon>
        <taxon>Pseudomonadati</taxon>
        <taxon>Pseudomonadota</taxon>
        <taxon>Alphaproteobacteria</taxon>
        <taxon>Hyphomicrobiales</taxon>
        <taxon>Rhizobiaceae</taxon>
        <taxon>Sinorhizobium/Ensifer group</taxon>
        <taxon>Sinorhizobium</taxon>
    </lineage>
</organism>
<dbReference type="EMBL" id="CP120375">
    <property type="protein sequence ID" value="WEX91752.1"/>
    <property type="molecule type" value="Genomic_DNA"/>
</dbReference>
<keyword evidence="3" id="KW-1185">Reference proteome</keyword>
<evidence type="ECO:0008006" key="4">
    <source>
        <dbReference type="Google" id="ProtNLM"/>
    </source>
</evidence>
<sequence length="119" mass="13040">MEPAIGITPSSSRCSPAIKTSRGLDSKDLDKTMASARQTIAQVESFLRQGREQLGQQAKLLGECAITGDVISRFVEAQDDSFRQAYTCERQAALSEINNLTSIQLPVCGPRVKPMRLRV</sequence>
<feature type="region of interest" description="Disordered" evidence="1">
    <location>
        <begin position="1"/>
        <end position="29"/>
    </location>
</feature>
<accession>A0ABY8DP96</accession>
<reference evidence="2 3" key="1">
    <citation type="submission" date="2023-03" db="EMBL/GenBank/DDBJ databases">
        <authorList>
            <person name="Kaur S."/>
            <person name="Espinosa-Saiz D."/>
            <person name="Velazquez E."/>
            <person name="Menendez E."/>
            <person name="diCenzo G.C."/>
        </authorList>
    </citation>
    <scope>NUCLEOTIDE SEQUENCE [LARGE SCALE GENOMIC DNA]</scope>
    <source>
        <strain evidence="2 3">LMG 24692</strain>
        <plasmid evidence="2 3">unnamed</plasmid>
    </source>
</reference>
<evidence type="ECO:0000256" key="1">
    <source>
        <dbReference type="SAM" id="MobiDB-lite"/>
    </source>
</evidence>
<dbReference type="RefSeq" id="WP_280663708.1">
    <property type="nucleotide sequence ID" value="NZ_CP120375.1"/>
</dbReference>
<dbReference type="Proteomes" id="UP001229355">
    <property type="component" value="Plasmid unnamed"/>
</dbReference>
<gene>
    <name evidence="2" type="ORF">PZN02_006067</name>
</gene>
<evidence type="ECO:0000313" key="3">
    <source>
        <dbReference type="Proteomes" id="UP001229355"/>
    </source>
</evidence>
<evidence type="ECO:0000313" key="2">
    <source>
        <dbReference type="EMBL" id="WEX91752.1"/>
    </source>
</evidence>
<keyword evidence="2" id="KW-0614">Plasmid</keyword>
<proteinExistence type="predicted"/>
<geneLocation type="plasmid" evidence="2 3">
    <name>unnamed</name>
</geneLocation>